<dbReference type="Proteomes" id="UP000242814">
    <property type="component" value="Unassembled WGS sequence"/>
</dbReference>
<dbReference type="EMBL" id="LZYO01000961">
    <property type="protein sequence ID" value="ODH12592.1"/>
    <property type="molecule type" value="Genomic_DNA"/>
</dbReference>
<comment type="caution">
    <text evidence="2">The sequence shown here is derived from an EMBL/GenBank/DDBJ whole genome shotgun (WGS) entry which is preliminary data.</text>
</comment>
<gene>
    <name evidence="2" type="ORF">ACO22_08112</name>
</gene>
<evidence type="ECO:0000313" key="3">
    <source>
        <dbReference type="Proteomes" id="UP000242814"/>
    </source>
</evidence>
<proteinExistence type="predicted"/>
<feature type="region of interest" description="Disordered" evidence="1">
    <location>
        <begin position="1"/>
        <end position="31"/>
    </location>
</feature>
<sequence length="31" mass="3832">NIFNMNEIEKQKKTRSKYQIQHAERLTRQKA</sequence>
<dbReference type="AlphaFoldDB" id="A0A1D2J2R5"/>
<organism evidence="2 3">
    <name type="scientific">Paracoccidioides brasiliensis</name>
    <dbReference type="NCBI Taxonomy" id="121759"/>
    <lineage>
        <taxon>Eukaryota</taxon>
        <taxon>Fungi</taxon>
        <taxon>Dikarya</taxon>
        <taxon>Ascomycota</taxon>
        <taxon>Pezizomycotina</taxon>
        <taxon>Eurotiomycetes</taxon>
        <taxon>Eurotiomycetidae</taxon>
        <taxon>Onygenales</taxon>
        <taxon>Ajellomycetaceae</taxon>
        <taxon>Paracoccidioides</taxon>
    </lineage>
</organism>
<evidence type="ECO:0000256" key="1">
    <source>
        <dbReference type="SAM" id="MobiDB-lite"/>
    </source>
</evidence>
<protein>
    <submittedName>
        <fullName evidence="2">Uncharacterized protein</fullName>
    </submittedName>
</protein>
<evidence type="ECO:0000313" key="2">
    <source>
        <dbReference type="EMBL" id="ODH12592.1"/>
    </source>
</evidence>
<feature type="compositionally biased region" description="Basic and acidic residues" evidence="1">
    <location>
        <begin position="22"/>
        <end position="31"/>
    </location>
</feature>
<feature type="non-terminal residue" evidence="2">
    <location>
        <position position="1"/>
    </location>
</feature>
<reference evidence="2 3" key="1">
    <citation type="submission" date="2016-06" db="EMBL/GenBank/DDBJ databases">
        <authorList>
            <person name="Kjaerup R.B."/>
            <person name="Dalgaard T.S."/>
            <person name="Juul-Madsen H.R."/>
        </authorList>
    </citation>
    <scope>NUCLEOTIDE SEQUENCE [LARGE SCALE GENOMIC DNA]</scope>
    <source>
        <strain evidence="2 3">Pb300</strain>
    </source>
</reference>
<accession>A0A1D2J2R5</accession>
<name>A0A1D2J2R5_PARBR</name>